<dbReference type="RefSeq" id="WP_099613540.1">
    <property type="nucleotide sequence ID" value="NZ_KZ319368.1"/>
</dbReference>
<dbReference type="InterPro" id="IPR005618">
    <property type="entry name" value="OMPW"/>
</dbReference>
<dbReference type="InterPro" id="IPR011250">
    <property type="entry name" value="OMP/PagP_B-barrel"/>
</dbReference>
<evidence type="ECO:0008006" key="3">
    <source>
        <dbReference type="Google" id="ProtNLM"/>
    </source>
</evidence>
<evidence type="ECO:0000313" key="1">
    <source>
        <dbReference type="EMBL" id="PHQ16377.1"/>
    </source>
</evidence>
<dbReference type="EMBL" id="NTFH01000004">
    <property type="protein sequence ID" value="PHQ16377.1"/>
    <property type="molecule type" value="Genomic_DNA"/>
</dbReference>
<accession>A0A2G1UPE1</accession>
<protein>
    <recommendedName>
        <fullName evidence="3">OmpW family protein</fullName>
    </recommendedName>
</protein>
<reference evidence="1 2" key="1">
    <citation type="submission" date="2017-09" db="EMBL/GenBank/DDBJ databases">
        <title>The draft genome sequences of Marinobacter sp. PWS21.</title>
        <authorList>
            <person name="Cao J."/>
        </authorList>
    </citation>
    <scope>NUCLEOTIDE SEQUENCE [LARGE SCALE GENOMIC DNA]</scope>
    <source>
        <strain evidence="1 2">PWS21</strain>
    </source>
</reference>
<dbReference type="PANTHER" id="PTHR36920:SF1">
    <property type="entry name" value="OUTER MEMBRANE PROTEIN W"/>
    <property type="match status" value="1"/>
</dbReference>
<proteinExistence type="predicted"/>
<dbReference type="SUPFAM" id="SSF56925">
    <property type="entry name" value="OMPA-like"/>
    <property type="match status" value="1"/>
</dbReference>
<dbReference type="Pfam" id="PF03922">
    <property type="entry name" value="OmpW"/>
    <property type="match status" value="1"/>
</dbReference>
<dbReference type="GO" id="GO:0044384">
    <property type="term" value="C:host outer membrane"/>
    <property type="evidence" value="ECO:0007669"/>
    <property type="project" value="InterPro"/>
</dbReference>
<comment type="caution">
    <text evidence="1">The sequence shown here is derived from an EMBL/GenBank/DDBJ whole genome shotgun (WGS) entry which is preliminary data.</text>
</comment>
<sequence>MKGYSVKGVFRVGISMLGMVLATQTHGAAGDLLVRAGVSAMDPDTGSESFSSISRSAVRLDSDVTLSGSVAWFFTDYAAAEISSSLPYSPNLEGNARLKDLGIGNIGDVKYVPTYLTLNLYIQDPSAVTPYLGAGVAFNKFYDENARLSGLDVNLDSTFDPTFLAGVELDFGTPVLVNFDIRYTLLDTDAQFSGAINETVEMEIDPVVFSLGVGYRF</sequence>
<evidence type="ECO:0000313" key="2">
    <source>
        <dbReference type="Proteomes" id="UP000231409"/>
    </source>
</evidence>
<dbReference type="InterPro" id="IPR000758">
    <property type="entry name" value="Enterovir_OMP"/>
</dbReference>
<dbReference type="Proteomes" id="UP000231409">
    <property type="component" value="Unassembled WGS sequence"/>
</dbReference>
<dbReference type="GO" id="GO:0019867">
    <property type="term" value="C:outer membrane"/>
    <property type="evidence" value="ECO:0007669"/>
    <property type="project" value="InterPro"/>
</dbReference>
<dbReference type="GO" id="GO:0055085">
    <property type="term" value="P:transmembrane transport"/>
    <property type="evidence" value="ECO:0007669"/>
    <property type="project" value="TreeGrafter"/>
</dbReference>
<organism evidence="1 2">
    <name type="scientific">Marinobacter profundi</name>
    <dbReference type="NCBI Taxonomy" id="2666256"/>
    <lineage>
        <taxon>Bacteria</taxon>
        <taxon>Pseudomonadati</taxon>
        <taxon>Pseudomonadota</taxon>
        <taxon>Gammaproteobacteria</taxon>
        <taxon>Pseudomonadales</taxon>
        <taxon>Marinobacteraceae</taxon>
        <taxon>Marinobacter</taxon>
    </lineage>
</organism>
<name>A0A2G1UPE1_9GAMM</name>
<dbReference type="PANTHER" id="PTHR36920">
    <property type="match status" value="1"/>
</dbReference>
<keyword evidence="2" id="KW-1185">Reference proteome</keyword>
<dbReference type="AlphaFoldDB" id="A0A2G1UPE1"/>
<gene>
    <name evidence="1" type="ORF">CLH61_04695</name>
</gene>
<dbReference type="PROSITE" id="PS00695">
    <property type="entry name" value="ENT_VIR_OMP_2"/>
    <property type="match status" value="1"/>
</dbReference>
<dbReference type="Gene3D" id="2.40.160.20">
    <property type="match status" value="1"/>
</dbReference>